<feature type="compositionally biased region" description="Basic and acidic residues" evidence="1">
    <location>
        <begin position="85"/>
        <end position="97"/>
    </location>
</feature>
<accession>A0A3B0RFK9</accession>
<feature type="region of interest" description="Disordered" evidence="1">
    <location>
        <begin position="85"/>
        <end position="112"/>
    </location>
</feature>
<dbReference type="EMBL" id="UOEK01000017">
    <property type="protein sequence ID" value="VAV91730.1"/>
    <property type="molecule type" value="Genomic_DNA"/>
</dbReference>
<proteinExistence type="predicted"/>
<protein>
    <submittedName>
        <fullName evidence="2">Uncharacterized protein</fullName>
    </submittedName>
</protein>
<dbReference type="AlphaFoldDB" id="A0A3B0RFK9"/>
<organism evidence="2">
    <name type="scientific">hydrothermal vent metagenome</name>
    <dbReference type="NCBI Taxonomy" id="652676"/>
    <lineage>
        <taxon>unclassified sequences</taxon>
        <taxon>metagenomes</taxon>
        <taxon>ecological metagenomes</taxon>
    </lineage>
</organism>
<name>A0A3B0RFK9_9ZZZZ</name>
<gene>
    <name evidence="2" type="ORF">MNBD_ACTINO02-3160</name>
</gene>
<evidence type="ECO:0000256" key="1">
    <source>
        <dbReference type="SAM" id="MobiDB-lite"/>
    </source>
</evidence>
<evidence type="ECO:0000313" key="2">
    <source>
        <dbReference type="EMBL" id="VAV91730.1"/>
    </source>
</evidence>
<reference evidence="2" key="1">
    <citation type="submission" date="2018-06" db="EMBL/GenBank/DDBJ databases">
        <authorList>
            <person name="Zhirakovskaya E."/>
        </authorList>
    </citation>
    <scope>NUCLEOTIDE SEQUENCE</scope>
</reference>
<sequence length="112" mass="12822">MSSAEGEGGEVGFTLGFLEALECGKMRVMTRETTPGRRTTRRYTKQEKDQAVRLMFALRRELGMSRITPTDMTTQPLLFANYDSDRGRREQDHEASTQERVGAWPTLSCSRW</sequence>